<dbReference type="SUPFAM" id="SSF55920">
    <property type="entry name" value="Creatinase/aminopeptidase"/>
    <property type="match status" value="1"/>
</dbReference>
<reference evidence="10 11" key="1">
    <citation type="journal article" date="2020" name="ISME J.">
        <title>Uncovering the hidden diversity of litter-decomposition mechanisms in mushroom-forming fungi.</title>
        <authorList>
            <person name="Floudas D."/>
            <person name="Bentzer J."/>
            <person name="Ahren D."/>
            <person name="Johansson T."/>
            <person name="Persson P."/>
            <person name="Tunlid A."/>
        </authorList>
    </citation>
    <scope>NUCLEOTIDE SEQUENCE [LARGE SCALE GENOMIC DNA]</scope>
    <source>
        <strain evidence="10 11">CBS 101986</strain>
    </source>
</reference>
<dbReference type="PANTHER" id="PTHR43763">
    <property type="entry name" value="XAA-PRO AMINOPEPTIDASE 1"/>
    <property type="match status" value="1"/>
</dbReference>
<feature type="domain" description="Creatinase N-terminal" evidence="8">
    <location>
        <begin position="298"/>
        <end position="421"/>
    </location>
</feature>
<keyword evidence="11" id="KW-1185">Reference proteome</keyword>
<sequence>MPPPPPPPTCFPFSNKKSKKRLSWSSNDQTYLMASEKEQEKDRGRSSKSKGSRGRSVSPTSNHTSAAESLTFHSDNESTYAGLPTVLPSVQRDSKGRPKLGRSNTMTGTKKSTGSSKWGYGWGVGRKDKMKEVEADFDEKSSSQVDLPHYQQPQADVSRQNSRATQSTRVTQESYSSSRSGGSRSLPHTPEKSGSGSLQRGDSTRTRSDLQRGDSQRTVSRENASLQRGDSQRTMSRENASLQRGDSQRTTSSRSTAPKPRRPMLAPQDSTSTLVGSAYERKINDSDSIHAKPDTTDRLEQMRRLMAKDNLDYYIIPSEDAHGSEYVASADKRREFISGFTGSAGQAIVTRNNAYLFTDSRYWIQAEDEIDHNWQLMRCGAPGQPADWIEWLMARAHKARIGLDARMISHEKATLINQKINAPTIDSKLVYPPQNLVDLIWEDKPARPLEPIYIHPTDFTGMDARTKLSKVREWIKQQPASVPSYSRQEPTPSQMHVSTLVTSLNCIAYVLNVRGSDIPYNPLFHAYLFISLDSAILFVETSKVHEEVTAYLKGIDVQQRPYTDLWPFLRRREWGDGKVLIAPQTSYAISLMLTHFRYTVAPSHIEHLMSIKNETEVDGMRRAYLRDGASFVRFLAWLEQKLNDGYDVTEYEAGFRLTEFRRKNKNFMGLAYENISASGPNAALPHYSPRKATAAMIARDMPYLNDSGAQYYDGTCDTTRTVHFGRPTQEMCEAYTRVLQGHIAIDTAIFPEGTSGRQLDVLARKALWKDGLNYMHGTGHGFGSFLSVHEGPHSFASNVPLVPGHVITNEPGFYLEGRWGMRIESALLVKKVKTRGEFNGDIWLGFERFTHVPIQTRMVKESMLTKDEKQWLKEHNQRCYEKLLPLIKDDKRAVKWLKREAERGIGLAPAAGGFSIEWD</sequence>
<dbReference type="FunFam" id="3.90.230.10:FF:000007">
    <property type="entry name" value="Xaa-Pro aminopeptidase P"/>
    <property type="match status" value="1"/>
</dbReference>
<organism evidence="10 11">
    <name type="scientific">Psilocybe cf. subviscida</name>
    <dbReference type="NCBI Taxonomy" id="2480587"/>
    <lineage>
        <taxon>Eukaryota</taxon>
        <taxon>Fungi</taxon>
        <taxon>Dikarya</taxon>
        <taxon>Basidiomycota</taxon>
        <taxon>Agaricomycotina</taxon>
        <taxon>Agaricomycetes</taxon>
        <taxon>Agaricomycetidae</taxon>
        <taxon>Agaricales</taxon>
        <taxon>Agaricineae</taxon>
        <taxon>Strophariaceae</taxon>
        <taxon>Psilocybe</taxon>
    </lineage>
</organism>
<feature type="compositionally biased region" description="Basic and acidic residues" evidence="6">
    <location>
        <begin position="35"/>
        <end position="45"/>
    </location>
</feature>
<dbReference type="Proteomes" id="UP000567179">
    <property type="component" value="Unassembled WGS sequence"/>
</dbReference>
<evidence type="ECO:0000256" key="5">
    <source>
        <dbReference type="ARBA" id="ARBA00023211"/>
    </source>
</evidence>
<dbReference type="Pfam" id="PF01321">
    <property type="entry name" value="Creatinase_N"/>
    <property type="match status" value="1"/>
</dbReference>
<evidence type="ECO:0000313" key="11">
    <source>
        <dbReference type="Proteomes" id="UP000567179"/>
    </source>
</evidence>
<dbReference type="Pfam" id="PF16188">
    <property type="entry name" value="Peptidase_M24_C"/>
    <property type="match status" value="1"/>
</dbReference>
<feature type="compositionally biased region" description="Polar residues" evidence="6">
    <location>
        <begin position="151"/>
        <end position="173"/>
    </location>
</feature>
<dbReference type="GO" id="GO:0046872">
    <property type="term" value="F:metal ion binding"/>
    <property type="evidence" value="ECO:0007669"/>
    <property type="project" value="UniProtKB-KW"/>
</dbReference>
<keyword evidence="5" id="KW-0464">Manganese</keyword>
<keyword evidence="3" id="KW-0479">Metal-binding</keyword>
<feature type="compositionally biased region" description="Polar residues" evidence="6">
    <location>
        <begin position="23"/>
        <end position="32"/>
    </location>
</feature>
<dbReference type="Gene3D" id="3.90.230.10">
    <property type="entry name" value="Creatinase/methionine aminopeptidase superfamily"/>
    <property type="match status" value="1"/>
</dbReference>
<feature type="compositionally biased region" description="Polar residues" evidence="6">
    <location>
        <begin position="192"/>
        <end position="201"/>
    </location>
</feature>
<dbReference type="InterPro" id="IPR032416">
    <property type="entry name" value="Peptidase_M24_C"/>
</dbReference>
<proteinExistence type="inferred from homology"/>
<evidence type="ECO:0008006" key="12">
    <source>
        <dbReference type="Google" id="ProtNLM"/>
    </source>
</evidence>
<protein>
    <recommendedName>
        <fullName evidence="12">Aminopeptidase P N-terminal domain-containing protein</fullName>
    </recommendedName>
</protein>
<comment type="cofactor">
    <cofactor evidence="1">
        <name>Mn(2+)</name>
        <dbReference type="ChEBI" id="CHEBI:29035"/>
    </cofactor>
</comment>
<dbReference type="CDD" id="cd01085">
    <property type="entry name" value="APP"/>
    <property type="match status" value="1"/>
</dbReference>
<feature type="compositionally biased region" description="Polar residues" evidence="6">
    <location>
        <begin position="216"/>
        <end position="256"/>
    </location>
</feature>
<comment type="similarity">
    <text evidence="2">Belongs to the peptidase M24B family.</text>
</comment>
<dbReference type="InterPro" id="IPR029149">
    <property type="entry name" value="Creatin/AminoP/Spt16_N"/>
</dbReference>
<dbReference type="Gene3D" id="3.40.350.10">
    <property type="entry name" value="Creatinase/prolidase N-terminal domain"/>
    <property type="match status" value="2"/>
</dbReference>
<feature type="compositionally biased region" description="Polar residues" evidence="6">
    <location>
        <begin position="57"/>
        <end position="79"/>
    </location>
</feature>
<evidence type="ECO:0000256" key="1">
    <source>
        <dbReference type="ARBA" id="ARBA00001936"/>
    </source>
</evidence>
<feature type="domain" description="Peptidase M24" evidence="7">
    <location>
        <begin position="619"/>
        <end position="830"/>
    </location>
</feature>
<dbReference type="OrthoDB" id="9995434at2759"/>
<feature type="compositionally biased region" description="Basic and acidic residues" evidence="6">
    <location>
        <begin position="202"/>
        <end position="215"/>
    </location>
</feature>
<dbReference type="AlphaFoldDB" id="A0A8H5BT48"/>
<feature type="compositionally biased region" description="Basic and acidic residues" evidence="6">
    <location>
        <begin position="125"/>
        <end position="141"/>
    </location>
</feature>
<evidence type="ECO:0000259" key="9">
    <source>
        <dbReference type="Pfam" id="PF16188"/>
    </source>
</evidence>
<dbReference type="InterPro" id="IPR050422">
    <property type="entry name" value="X-Pro_aminopeptidase_P"/>
</dbReference>
<dbReference type="PANTHER" id="PTHR43763:SF17">
    <property type="entry name" value="AMINOPEPTIDASE P, CYTOPLASMIC-RELATED"/>
    <property type="match status" value="1"/>
</dbReference>
<dbReference type="GO" id="GO:0070006">
    <property type="term" value="F:metalloaminopeptidase activity"/>
    <property type="evidence" value="ECO:0007669"/>
    <property type="project" value="InterPro"/>
</dbReference>
<name>A0A8H5BT48_9AGAR</name>
<evidence type="ECO:0000256" key="2">
    <source>
        <dbReference type="ARBA" id="ARBA00008766"/>
    </source>
</evidence>
<evidence type="ECO:0000259" key="8">
    <source>
        <dbReference type="Pfam" id="PF01321"/>
    </source>
</evidence>
<dbReference type="EMBL" id="JAACJJ010000003">
    <property type="protein sequence ID" value="KAF5328746.1"/>
    <property type="molecule type" value="Genomic_DNA"/>
</dbReference>
<dbReference type="GO" id="GO:0005737">
    <property type="term" value="C:cytoplasm"/>
    <property type="evidence" value="ECO:0007669"/>
    <property type="project" value="UniProtKB-ARBA"/>
</dbReference>
<dbReference type="InterPro" id="IPR036005">
    <property type="entry name" value="Creatinase/aminopeptidase-like"/>
</dbReference>
<comment type="caution">
    <text evidence="10">The sequence shown here is derived from an EMBL/GenBank/DDBJ whole genome shotgun (WGS) entry which is preliminary data.</text>
</comment>
<dbReference type="InterPro" id="IPR033740">
    <property type="entry name" value="Pept_M24B"/>
</dbReference>
<evidence type="ECO:0000256" key="6">
    <source>
        <dbReference type="SAM" id="MobiDB-lite"/>
    </source>
</evidence>
<feature type="region of interest" description="Disordered" evidence="6">
    <location>
        <begin position="1"/>
        <end position="273"/>
    </location>
</feature>
<feature type="domain" description="Peptidase M24 C-terminal" evidence="9">
    <location>
        <begin position="843"/>
        <end position="902"/>
    </location>
</feature>
<dbReference type="FunFam" id="3.40.350.10:FF:000003">
    <property type="entry name" value="Xaa-pro aminopeptidase P"/>
    <property type="match status" value="1"/>
</dbReference>
<dbReference type="SUPFAM" id="SSF53092">
    <property type="entry name" value="Creatinase/prolidase N-terminal domain"/>
    <property type="match status" value="1"/>
</dbReference>
<feature type="compositionally biased region" description="Low complexity" evidence="6">
    <location>
        <begin position="174"/>
        <end position="185"/>
    </location>
</feature>
<feature type="compositionally biased region" description="Pro residues" evidence="6">
    <location>
        <begin position="1"/>
        <end position="10"/>
    </location>
</feature>
<dbReference type="Pfam" id="PF16189">
    <property type="entry name" value="Creatinase_N_2"/>
    <property type="match status" value="1"/>
</dbReference>
<evidence type="ECO:0000256" key="4">
    <source>
        <dbReference type="ARBA" id="ARBA00022801"/>
    </source>
</evidence>
<dbReference type="Pfam" id="PF00557">
    <property type="entry name" value="Peptidase_M24"/>
    <property type="match status" value="1"/>
</dbReference>
<dbReference type="InterPro" id="IPR000587">
    <property type="entry name" value="Creatinase_N"/>
</dbReference>
<gene>
    <name evidence="10" type="ORF">D9619_011587</name>
</gene>
<dbReference type="InterPro" id="IPR000994">
    <property type="entry name" value="Pept_M24"/>
</dbReference>
<evidence type="ECO:0000256" key="3">
    <source>
        <dbReference type="ARBA" id="ARBA00022723"/>
    </source>
</evidence>
<evidence type="ECO:0000259" key="7">
    <source>
        <dbReference type="Pfam" id="PF00557"/>
    </source>
</evidence>
<evidence type="ECO:0000313" key="10">
    <source>
        <dbReference type="EMBL" id="KAF5328746.1"/>
    </source>
</evidence>
<accession>A0A8H5BT48</accession>
<feature type="compositionally biased region" description="Low complexity" evidence="6">
    <location>
        <begin position="107"/>
        <end position="119"/>
    </location>
</feature>
<keyword evidence="4" id="KW-0378">Hydrolase</keyword>